<dbReference type="InterPro" id="IPR006139">
    <property type="entry name" value="D-isomer_2_OHA_DH_cat_dom"/>
</dbReference>
<organism evidence="8 9">
    <name type="scientific">Alectoria fallacina</name>
    <dbReference type="NCBI Taxonomy" id="1903189"/>
    <lineage>
        <taxon>Eukaryota</taxon>
        <taxon>Fungi</taxon>
        <taxon>Dikarya</taxon>
        <taxon>Ascomycota</taxon>
        <taxon>Pezizomycotina</taxon>
        <taxon>Lecanoromycetes</taxon>
        <taxon>OSLEUM clade</taxon>
        <taxon>Lecanoromycetidae</taxon>
        <taxon>Lecanorales</taxon>
        <taxon>Lecanorineae</taxon>
        <taxon>Parmeliaceae</taxon>
        <taxon>Alectoria</taxon>
    </lineage>
</organism>
<evidence type="ECO:0000313" key="9">
    <source>
        <dbReference type="Proteomes" id="UP000664203"/>
    </source>
</evidence>
<evidence type="ECO:0000256" key="1">
    <source>
        <dbReference type="ARBA" id="ARBA00005854"/>
    </source>
</evidence>
<feature type="domain" description="D-isomer specific 2-hydroxyacid dehydrogenase NAD-binding" evidence="7">
    <location>
        <begin position="108"/>
        <end position="288"/>
    </location>
</feature>
<keyword evidence="9" id="KW-1185">Reference proteome</keyword>
<dbReference type="OrthoDB" id="298012at2759"/>
<evidence type="ECO:0000313" key="8">
    <source>
        <dbReference type="EMBL" id="CAF9930830.1"/>
    </source>
</evidence>
<keyword evidence="4" id="KW-0520">NAD</keyword>
<keyword evidence="3 5" id="KW-0560">Oxidoreductase</keyword>
<dbReference type="FunFam" id="3.40.50.720:FF:000203">
    <property type="entry name" value="D-3-phosphoglycerate dehydrogenase (SerA)"/>
    <property type="match status" value="1"/>
</dbReference>
<feature type="domain" description="D-isomer specific 2-hydroxyacid dehydrogenase catalytic" evidence="6">
    <location>
        <begin position="7"/>
        <end position="318"/>
    </location>
</feature>
<dbReference type="Proteomes" id="UP000664203">
    <property type="component" value="Unassembled WGS sequence"/>
</dbReference>
<evidence type="ECO:0000256" key="2">
    <source>
        <dbReference type="ARBA" id="ARBA00022605"/>
    </source>
</evidence>
<gene>
    <name evidence="8" type="ORF">ALECFALPRED_004736</name>
</gene>
<evidence type="ECO:0000259" key="7">
    <source>
        <dbReference type="Pfam" id="PF02826"/>
    </source>
</evidence>
<dbReference type="EMBL" id="CAJPDR010000295">
    <property type="protein sequence ID" value="CAF9930830.1"/>
    <property type="molecule type" value="Genomic_DNA"/>
</dbReference>
<proteinExistence type="inferred from homology"/>
<dbReference type="SUPFAM" id="SSF52283">
    <property type="entry name" value="Formate/glycerate dehydrogenase catalytic domain-like"/>
    <property type="match status" value="1"/>
</dbReference>
<dbReference type="SUPFAM" id="SSF51735">
    <property type="entry name" value="NAD(P)-binding Rossmann-fold domains"/>
    <property type="match status" value="1"/>
</dbReference>
<dbReference type="GO" id="GO:0016616">
    <property type="term" value="F:oxidoreductase activity, acting on the CH-OH group of donors, NAD or NADP as acceptor"/>
    <property type="evidence" value="ECO:0007669"/>
    <property type="project" value="InterPro"/>
</dbReference>
<dbReference type="PROSITE" id="PS00671">
    <property type="entry name" value="D_2_HYDROXYACID_DH_3"/>
    <property type="match status" value="1"/>
</dbReference>
<dbReference type="InterPro" id="IPR029753">
    <property type="entry name" value="D-isomer_DH_CS"/>
</dbReference>
<dbReference type="PANTHER" id="PTHR42789:SF1">
    <property type="entry name" value="D-ISOMER SPECIFIC 2-HYDROXYACID DEHYDROGENASE FAMILY PROTEIN (AFU_ORTHOLOGUE AFUA_6G10090)"/>
    <property type="match status" value="1"/>
</dbReference>
<dbReference type="InterPro" id="IPR050857">
    <property type="entry name" value="D-2-hydroxyacid_DH"/>
</dbReference>
<evidence type="ECO:0008006" key="10">
    <source>
        <dbReference type="Google" id="ProtNLM"/>
    </source>
</evidence>
<dbReference type="InterPro" id="IPR036291">
    <property type="entry name" value="NAD(P)-bd_dom_sf"/>
</dbReference>
<dbReference type="GO" id="GO:0008652">
    <property type="term" value="P:amino acid biosynthetic process"/>
    <property type="evidence" value="ECO:0007669"/>
    <property type="project" value="UniProtKB-KW"/>
</dbReference>
<comment type="similarity">
    <text evidence="1 5">Belongs to the D-isomer specific 2-hydroxyacid dehydrogenase family.</text>
</comment>
<evidence type="ECO:0000256" key="4">
    <source>
        <dbReference type="ARBA" id="ARBA00023027"/>
    </source>
</evidence>
<dbReference type="Pfam" id="PF02826">
    <property type="entry name" value="2-Hacid_dh_C"/>
    <property type="match status" value="1"/>
</dbReference>
<protein>
    <recommendedName>
        <fullName evidence="10">D-3-phosphoglycerate dehydrogenase</fullName>
    </recommendedName>
</protein>
<dbReference type="AlphaFoldDB" id="A0A8H3IWA1"/>
<dbReference type="Pfam" id="PF00389">
    <property type="entry name" value="2-Hacid_dh"/>
    <property type="match status" value="1"/>
</dbReference>
<dbReference type="Gene3D" id="3.40.50.720">
    <property type="entry name" value="NAD(P)-binding Rossmann-like Domain"/>
    <property type="match status" value="2"/>
</dbReference>
<dbReference type="InterPro" id="IPR029752">
    <property type="entry name" value="D-isomer_DH_CS1"/>
</dbReference>
<accession>A0A8H3IWA1</accession>
<comment type="caution">
    <text evidence="8">The sequence shown here is derived from an EMBL/GenBank/DDBJ whole genome shotgun (WGS) entry which is preliminary data.</text>
</comment>
<keyword evidence="2" id="KW-0028">Amino-acid biosynthesis</keyword>
<evidence type="ECO:0000259" key="6">
    <source>
        <dbReference type="Pfam" id="PF00389"/>
    </source>
</evidence>
<dbReference type="GO" id="GO:0051287">
    <property type="term" value="F:NAD binding"/>
    <property type="evidence" value="ECO:0007669"/>
    <property type="project" value="InterPro"/>
</dbReference>
<evidence type="ECO:0000256" key="5">
    <source>
        <dbReference type="RuleBase" id="RU003719"/>
    </source>
</evidence>
<reference evidence="8" key="1">
    <citation type="submission" date="2021-03" db="EMBL/GenBank/DDBJ databases">
        <authorList>
            <person name="Tagirdzhanova G."/>
        </authorList>
    </citation>
    <scope>NUCLEOTIDE SEQUENCE</scope>
</reference>
<dbReference type="InterPro" id="IPR006140">
    <property type="entry name" value="D-isomer_DH_NAD-bd"/>
</dbReference>
<dbReference type="PANTHER" id="PTHR42789">
    <property type="entry name" value="D-ISOMER SPECIFIC 2-HYDROXYACID DEHYDROGENASE FAMILY PROTEIN (AFU_ORTHOLOGUE AFUA_6G10090)"/>
    <property type="match status" value="1"/>
</dbReference>
<name>A0A8H3IWA1_9LECA</name>
<evidence type="ECO:0000256" key="3">
    <source>
        <dbReference type="ARBA" id="ARBA00023002"/>
    </source>
</evidence>
<dbReference type="PROSITE" id="PS00065">
    <property type="entry name" value="D_2_HYDROXYACID_DH_1"/>
    <property type="match status" value="1"/>
</dbReference>
<sequence>MALAGTIFVLDPYHEDAIELLQSKPNCKIILPNDHFKADWHELADAILIRSETHLTEEDFDKQKKLKVVVKQGVSVNNVDLEAAKKHGVMVCTNSPGLNSESVAEFTLALALTLARRVSEIDRRVRNGEIIIRSQTLGMSLFQKTIGIVGMGNIGRVVAQKWRGAMSGKVITYDPYAPEEAWSDIEHQRVQSLETLLVASDVVTLHVPLTVSIRGMIGTKQLSHMKRSTILINASRGGIVDEPALLHALKSRQIHGAALDAMEVEPPTLEAYSEFFELDSVIVTPHIGASTAANQSKSGVEAVETVFAVLEGTGEPGRVV</sequence>